<dbReference type="Gene3D" id="2.60.40.1630">
    <property type="entry name" value="bacillus anthracis domain"/>
    <property type="match status" value="1"/>
</dbReference>
<keyword evidence="1" id="KW-0472">Membrane</keyword>
<reference evidence="3" key="2">
    <citation type="journal article" date="2021" name="PeerJ">
        <title>Extensive microbial diversity within the chicken gut microbiome revealed by metagenomics and culture.</title>
        <authorList>
            <person name="Gilroy R."/>
            <person name="Ravi A."/>
            <person name="Getino M."/>
            <person name="Pursley I."/>
            <person name="Horton D.L."/>
            <person name="Alikhan N.F."/>
            <person name="Baker D."/>
            <person name="Gharbi K."/>
            <person name="Hall N."/>
            <person name="Watson M."/>
            <person name="Adriaenssens E.M."/>
            <person name="Foster-Nyarko E."/>
            <person name="Jarju S."/>
            <person name="Secka A."/>
            <person name="Antonio M."/>
            <person name="Oren A."/>
            <person name="Chaudhuri R.R."/>
            <person name="La Ragione R."/>
            <person name="Hildebrand F."/>
            <person name="Pallen M.J."/>
        </authorList>
    </citation>
    <scope>NUCLEOTIDE SEQUENCE</scope>
    <source>
        <strain evidence="3">13361</strain>
    </source>
</reference>
<feature type="transmembrane region" description="Helical" evidence="1">
    <location>
        <begin position="29"/>
        <end position="53"/>
    </location>
</feature>
<dbReference type="EMBL" id="DVFK01000091">
    <property type="protein sequence ID" value="HIQ68211.1"/>
    <property type="molecule type" value="Genomic_DNA"/>
</dbReference>
<keyword evidence="1" id="KW-1133">Transmembrane helix</keyword>
<proteinExistence type="predicted"/>
<comment type="caution">
    <text evidence="3">The sequence shown here is derived from an EMBL/GenBank/DDBJ whole genome shotgun (WGS) entry which is preliminary data.</text>
</comment>
<dbReference type="AlphaFoldDB" id="A0A9D1CLY1"/>
<dbReference type="Pfam" id="PF13786">
    <property type="entry name" value="DUF4179"/>
    <property type="match status" value="1"/>
</dbReference>
<gene>
    <name evidence="3" type="ORF">IAB74_06865</name>
</gene>
<evidence type="ECO:0000256" key="1">
    <source>
        <dbReference type="SAM" id="Phobius"/>
    </source>
</evidence>
<sequence length="345" mass="37790">MKSPEEMARDVFRKRDAQEARRRKRLHRLGTTLTAVGVIFCLMVTAGFGYAFAASLGIIQDFLGIFGSQTQLTPSQQAYVEEHLAEIGESVTQNGFTLTLKGAMTDGTAAYLLVDIAGPEDADIEGLALGSAIDFDKLNLADTKSTPIRSSKATFIPISDGDGLQNTLSLVIQYHVFPSPGGEFTLADGKSRILHLENLIYNEKEYPYPERTMAEGVWAFQFAFTKVDDRERELLTSPISGSYTQLSGKQVNATIFSFMMKGLSATLYYNLEDGQVQEAGDFGILQFVLKDGSVIEAYPEKAGQTSGMENAGCLYCTYVSQAPILWEDVSRVLIGDVVVHPTEQP</sequence>
<dbReference type="InterPro" id="IPR025436">
    <property type="entry name" value="DUF4179"/>
</dbReference>
<protein>
    <submittedName>
        <fullName evidence="3">DUF4179 domain-containing protein</fullName>
    </submittedName>
</protein>
<evidence type="ECO:0000259" key="2">
    <source>
        <dbReference type="Pfam" id="PF13786"/>
    </source>
</evidence>
<dbReference type="Proteomes" id="UP000886796">
    <property type="component" value="Unassembled WGS sequence"/>
</dbReference>
<feature type="domain" description="DUF4179" evidence="2">
    <location>
        <begin position="25"/>
        <end position="116"/>
    </location>
</feature>
<organism evidence="3 4">
    <name type="scientific">Candidatus Faecousia excrementigallinarum</name>
    <dbReference type="NCBI Taxonomy" id="2840806"/>
    <lineage>
        <taxon>Bacteria</taxon>
        <taxon>Bacillati</taxon>
        <taxon>Bacillota</taxon>
        <taxon>Clostridia</taxon>
        <taxon>Eubacteriales</taxon>
        <taxon>Oscillospiraceae</taxon>
        <taxon>Faecousia</taxon>
    </lineage>
</organism>
<accession>A0A9D1CLY1</accession>
<name>A0A9D1CLY1_9FIRM</name>
<evidence type="ECO:0000313" key="4">
    <source>
        <dbReference type="Proteomes" id="UP000886796"/>
    </source>
</evidence>
<reference evidence="3" key="1">
    <citation type="submission" date="2020-10" db="EMBL/GenBank/DDBJ databases">
        <authorList>
            <person name="Gilroy R."/>
        </authorList>
    </citation>
    <scope>NUCLEOTIDE SEQUENCE</scope>
    <source>
        <strain evidence="3">13361</strain>
    </source>
</reference>
<evidence type="ECO:0000313" key="3">
    <source>
        <dbReference type="EMBL" id="HIQ68211.1"/>
    </source>
</evidence>
<keyword evidence="1" id="KW-0812">Transmembrane</keyword>